<evidence type="ECO:0000256" key="4">
    <source>
        <dbReference type="ARBA" id="ARBA00022794"/>
    </source>
</evidence>
<dbReference type="InterPro" id="IPR022786">
    <property type="entry name" value="Geminin/Multicilin"/>
</dbReference>
<accession>A0A9Q1D956</accession>
<comment type="similarity">
    <text evidence="2">Belongs to the geminin family.</text>
</comment>
<feature type="region of interest" description="Disordered" evidence="13">
    <location>
        <begin position="161"/>
        <end position="198"/>
    </location>
</feature>
<keyword evidence="15" id="KW-1185">Reference proteome</keyword>
<evidence type="ECO:0000256" key="13">
    <source>
        <dbReference type="SAM" id="MobiDB-lite"/>
    </source>
</evidence>
<evidence type="ECO:0000313" key="14">
    <source>
        <dbReference type="EMBL" id="KAJ8262790.1"/>
    </source>
</evidence>
<dbReference type="OrthoDB" id="9445365at2759"/>
<keyword evidence="10" id="KW-0131">Cell cycle</keyword>
<evidence type="ECO:0000256" key="8">
    <source>
        <dbReference type="ARBA" id="ARBA00023163"/>
    </source>
</evidence>
<reference evidence="14" key="1">
    <citation type="journal article" date="2023" name="Science">
        <title>Genome structures resolve the early diversification of teleost fishes.</title>
        <authorList>
            <person name="Parey E."/>
            <person name="Louis A."/>
            <person name="Montfort J."/>
            <person name="Bouchez O."/>
            <person name="Roques C."/>
            <person name="Iampietro C."/>
            <person name="Lluch J."/>
            <person name="Castinel A."/>
            <person name="Donnadieu C."/>
            <person name="Desvignes T."/>
            <person name="Floi Bucao C."/>
            <person name="Jouanno E."/>
            <person name="Wen M."/>
            <person name="Mejri S."/>
            <person name="Dirks R."/>
            <person name="Jansen H."/>
            <person name="Henkel C."/>
            <person name="Chen W.J."/>
            <person name="Zahm M."/>
            <person name="Cabau C."/>
            <person name="Klopp C."/>
            <person name="Thompson A.W."/>
            <person name="Robinson-Rechavi M."/>
            <person name="Braasch I."/>
            <person name="Lecointre G."/>
            <person name="Bobe J."/>
            <person name="Postlethwait J.H."/>
            <person name="Berthelot C."/>
            <person name="Roest Crollius H."/>
            <person name="Guiguen Y."/>
        </authorList>
    </citation>
    <scope>NUCLEOTIDE SEQUENCE</scope>
    <source>
        <strain evidence="14">Concon-B</strain>
    </source>
</reference>
<dbReference type="AlphaFoldDB" id="A0A9Q1D956"/>
<keyword evidence="6" id="KW-0175">Coiled coil</keyword>
<proteinExistence type="inferred from homology"/>
<dbReference type="Gene3D" id="1.20.5.1180">
    <property type="entry name" value="Geminin coiled-coil domain"/>
    <property type="match status" value="1"/>
</dbReference>
<dbReference type="PANTHER" id="PTHR13372:SF3">
    <property type="entry name" value="MULTICILIN"/>
    <property type="match status" value="1"/>
</dbReference>
<dbReference type="Proteomes" id="UP001152803">
    <property type="component" value="Unassembled WGS sequence"/>
</dbReference>
<keyword evidence="5" id="KW-0805">Transcription regulation</keyword>
<evidence type="ECO:0000256" key="3">
    <source>
        <dbReference type="ARBA" id="ARBA00018222"/>
    </source>
</evidence>
<evidence type="ECO:0000256" key="11">
    <source>
        <dbReference type="ARBA" id="ARBA00031136"/>
    </source>
</evidence>
<evidence type="ECO:0000256" key="1">
    <source>
        <dbReference type="ARBA" id="ARBA00004123"/>
    </source>
</evidence>
<evidence type="ECO:0000256" key="10">
    <source>
        <dbReference type="ARBA" id="ARBA00023306"/>
    </source>
</evidence>
<keyword evidence="4" id="KW-0970">Cilium biogenesis/degradation</keyword>
<evidence type="ECO:0000256" key="6">
    <source>
        <dbReference type="ARBA" id="ARBA00023054"/>
    </source>
</evidence>
<dbReference type="GO" id="GO:0005634">
    <property type="term" value="C:nucleus"/>
    <property type="evidence" value="ECO:0007669"/>
    <property type="project" value="UniProtKB-SubCell"/>
</dbReference>
<feature type="compositionally biased region" description="Low complexity" evidence="13">
    <location>
        <begin position="161"/>
        <end position="174"/>
    </location>
</feature>
<keyword evidence="8" id="KW-0804">Transcription</keyword>
<evidence type="ECO:0000256" key="12">
    <source>
        <dbReference type="ARBA" id="ARBA00033197"/>
    </source>
</evidence>
<comment type="caution">
    <text evidence="14">The sequence shown here is derived from an EMBL/GenBank/DDBJ whole genome shotgun (WGS) entry which is preliminary data.</text>
</comment>
<dbReference type="EMBL" id="JAFJMO010000011">
    <property type="protein sequence ID" value="KAJ8262790.1"/>
    <property type="molecule type" value="Genomic_DNA"/>
</dbReference>
<feature type="region of interest" description="Disordered" evidence="13">
    <location>
        <begin position="216"/>
        <end position="258"/>
    </location>
</feature>
<dbReference type="PANTHER" id="PTHR13372">
    <property type="entry name" value="GEMININ"/>
    <property type="match status" value="1"/>
</dbReference>
<evidence type="ECO:0000256" key="9">
    <source>
        <dbReference type="ARBA" id="ARBA00023242"/>
    </source>
</evidence>
<evidence type="ECO:0000256" key="2">
    <source>
        <dbReference type="ARBA" id="ARBA00007979"/>
    </source>
</evidence>
<evidence type="ECO:0000256" key="5">
    <source>
        <dbReference type="ARBA" id="ARBA00023015"/>
    </source>
</evidence>
<dbReference type="SUPFAM" id="SSF111469">
    <property type="entry name" value="Geminin coiled-coil domain"/>
    <property type="match status" value="1"/>
</dbReference>
<dbReference type="CDD" id="cd22590">
    <property type="entry name" value="McIdas_CC"/>
    <property type="match status" value="1"/>
</dbReference>
<evidence type="ECO:0000256" key="7">
    <source>
        <dbReference type="ARBA" id="ARBA00023159"/>
    </source>
</evidence>
<comment type="subcellular location">
    <subcellularLocation>
        <location evidence="1">Nucleus</location>
    </subcellularLocation>
</comment>
<organism evidence="14 15">
    <name type="scientific">Conger conger</name>
    <name type="common">Conger eel</name>
    <name type="synonym">Muraena conger</name>
    <dbReference type="NCBI Taxonomy" id="82655"/>
    <lineage>
        <taxon>Eukaryota</taxon>
        <taxon>Metazoa</taxon>
        <taxon>Chordata</taxon>
        <taxon>Craniata</taxon>
        <taxon>Vertebrata</taxon>
        <taxon>Euteleostomi</taxon>
        <taxon>Actinopterygii</taxon>
        <taxon>Neopterygii</taxon>
        <taxon>Teleostei</taxon>
        <taxon>Anguilliformes</taxon>
        <taxon>Congridae</taxon>
        <taxon>Conger</taxon>
    </lineage>
</organism>
<dbReference type="GO" id="GO:0008156">
    <property type="term" value="P:negative regulation of DNA replication"/>
    <property type="evidence" value="ECO:0007669"/>
    <property type="project" value="TreeGrafter"/>
</dbReference>
<evidence type="ECO:0000313" key="15">
    <source>
        <dbReference type="Proteomes" id="UP001152803"/>
    </source>
</evidence>
<keyword evidence="7" id="KW-0010">Activator</keyword>
<dbReference type="GO" id="GO:0030030">
    <property type="term" value="P:cell projection organization"/>
    <property type="evidence" value="ECO:0007669"/>
    <property type="project" value="UniProtKB-KW"/>
</dbReference>
<name>A0A9Q1D956_CONCO</name>
<dbReference type="GO" id="GO:0045786">
    <property type="term" value="P:negative regulation of cell cycle"/>
    <property type="evidence" value="ECO:0007669"/>
    <property type="project" value="TreeGrafter"/>
</dbReference>
<sequence>MHGSGFAIQDFVDSAVSFIPESPSLLDSSACSSGSLPLSDCSLTDFSGCTILPISSLPVLASHESLSQTPQIPSRTLPQALPQDTPLDTSQDQLFWRNLAEDHQRALGDALDANNQLCLTLNKKQEETRFLQQRNQHLKELANQAKHLASVLSRLISPGGAPALSGGLPTLPSPTKRRRLEGRPETEAEGEEVPAGEEVSRILRDVSERCRAALQEQAGAPLHSPRMHGKFQGLLTSTPERGARPRGGEEEEEEGTAFRTSIRDHCTIRTLAFPQGHAFTARTPEGGCRFRWIPS</sequence>
<protein>
    <recommendedName>
        <fullName evidence="3">Multicilin</fullName>
    </recommendedName>
    <alternativeName>
        <fullName evidence="11">Multiciliate differentiation and DNA synthesis-associated cell cycle protein</fullName>
    </alternativeName>
    <alternativeName>
        <fullName evidence="12">Protein Idas</fullName>
    </alternativeName>
</protein>
<keyword evidence="9" id="KW-0539">Nucleus</keyword>
<gene>
    <name evidence="14" type="ORF">COCON_G00152470</name>
</gene>
<dbReference type="Pfam" id="PF07412">
    <property type="entry name" value="Geminin"/>
    <property type="match status" value="1"/>
</dbReference>